<dbReference type="OrthoDB" id="10255522at2759"/>
<dbReference type="RefSeq" id="XP_016433049.1">
    <property type="nucleotide sequence ID" value="XM_016577563.1"/>
</dbReference>
<evidence type="ECO:0000256" key="2">
    <source>
        <dbReference type="SAM" id="MobiDB-lite"/>
    </source>
</evidence>
<evidence type="ECO:0000313" key="3">
    <source>
        <dbReference type="RefSeq" id="XP_016433049.1"/>
    </source>
</evidence>
<feature type="region of interest" description="Disordered" evidence="2">
    <location>
        <begin position="1"/>
        <end position="148"/>
    </location>
</feature>
<dbReference type="PaxDb" id="4097-A0A1S3WZI4"/>
<reference evidence="3" key="1">
    <citation type="submission" date="2025-08" db="UniProtKB">
        <authorList>
            <consortium name="RefSeq"/>
        </authorList>
    </citation>
    <scope>IDENTIFICATION</scope>
</reference>
<dbReference type="AlphaFoldDB" id="A0A1S3WZI4"/>
<evidence type="ECO:0000256" key="1">
    <source>
        <dbReference type="SAM" id="Coils"/>
    </source>
</evidence>
<feature type="compositionally biased region" description="Basic and acidic residues" evidence="2">
    <location>
        <begin position="128"/>
        <end position="139"/>
    </location>
</feature>
<feature type="region of interest" description="Disordered" evidence="2">
    <location>
        <begin position="475"/>
        <end position="503"/>
    </location>
</feature>
<proteinExistence type="predicted"/>
<gene>
    <name evidence="3" type="primary">LOC107759586</name>
</gene>
<name>A0A1S3WZI4_TOBAC</name>
<organism evidence="3">
    <name type="scientific">Nicotiana tabacum</name>
    <name type="common">Common tobacco</name>
    <dbReference type="NCBI Taxonomy" id="4097"/>
    <lineage>
        <taxon>Eukaryota</taxon>
        <taxon>Viridiplantae</taxon>
        <taxon>Streptophyta</taxon>
        <taxon>Embryophyta</taxon>
        <taxon>Tracheophyta</taxon>
        <taxon>Spermatophyta</taxon>
        <taxon>Magnoliopsida</taxon>
        <taxon>eudicotyledons</taxon>
        <taxon>Gunneridae</taxon>
        <taxon>Pentapetalae</taxon>
        <taxon>asterids</taxon>
        <taxon>lamiids</taxon>
        <taxon>Solanales</taxon>
        <taxon>Solanaceae</taxon>
        <taxon>Nicotianoideae</taxon>
        <taxon>Nicotianeae</taxon>
        <taxon>Nicotiana</taxon>
    </lineage>
</organism>
<feature type="compositionally biased region" description="Basic residues" evidence="2">
    <location>
        <begin position="51"/>
        <end position="61"/>
    </location>
</feature>
<sequence>MKTKIGAGWAGLGKDAAMRPPSGDKEALLPISKLAKVIKRKRASDSEGQKPKKRAARKPKGNKIPLTMESVQRLRDEKEEEEEEEGLVARARANTDIQKTSELVGVDTSPSRLNEVEEETLAQVPEPRGTEDTLPRGEESIEEAMDADTETGLEARREGGSTLKNLLGVIEIGDSPSFPSFSQWMIRDAQDVETCHGEGAHEEEDPFRGCFVGVEDVTGLSDLVAPKKSSGEAGVSCLFNETQQALNRAFVLHHEVFLRSREEMSRYEAEIRALTEERDAFKLLSEQREVEVEELRAELEVAQREQADLSEQLRVEVDAVKAEVEEWKKNMDRLASEKVAARAQLASAETQLRVLKEKALVQAKKIEEFQSRLGSETSDQERLSTELAEAKSEVEIDTVNADAMVVVYRYDDEDAQVRAKEVVEAAQAQANWVAEYAKCHSRRETLEEIHARGFDLIAEIENAKKLEAEARVLAFSDDDNTGSMSGSEGEGGLEGKYTAPRED</sequence>
<accession>A0A1S3WZI4</accession>
<protein>
    <submittedName>
        <fullName evidence="3">Uncharacterized protein</fullName>
    </submittedName>
</protein>
<feature type="coiled-coil region" evidence="1">
    <location>
        <begin position="257"/>
        <end position="358"/>
    </location>
</feature>
<dbReference type="KEGG" id="nta:107759586"/>
<keyword evidence="1" id="KW-0175">Coiled coil</keyword>